<evidence type="ECO:0000259" key="1">
    <source>
        <dbReference type="Pfam" id="PF09004"/>
    </source>
</evidence>
<dbReference type="InterPro" id="IPR015095">
    <property type="entry name" value="AlkB_hom8_N"/>
</dbReference>
<proteinExistence type="predicted"/>
<dbReference type="AlphaFoldDB" id="A0AAD9UF07"/>
<evidence type="ECO:0000313" key="2">
    <source>
        <dbReference type="EMBL" id="KAK2186906.1"/>
    </source>
</evidence>
<accession>A0AAD9UF07</accession>
<comment type="caution">
    <text evidence="2">The sequence shown here is derived from an EMBL/GenBank/DDBJ whole genome shotgun (WGS) entry which is preliminary data.</text>
</comment>
<dbReference type="Pfam" id="PF09004">
    <property type="entry name" value="ALKBH8_N"/>
    <property type="match status" value="1"/>
</dbReference>
<evidence type="ECO:0000313" key="3">
    <source>
        <dbReference type="Proteomes" id="UP001209878"/>
    </source>
</evidence>
<reference evidence="2" key="1">
    <citation type="journal article" date="2023" name="Mol. Biol. Evol.">
        <title>Third-Generation Sequencing Reveals the Adaptive Role of the Epigenome in Three Deep-Sea Polychaetes.</title>
        <authorList>
            <person name="Perez M."/>
            <person name="Aroh O."/>
            <person name="Sun Y."/>
            <person name="Lan Y."/>
            <person name="Juniper S.K."/>
            <person name="Young C.R."/>
            <person name="Angers B."/>
            <person name="Qian P.Y."/>
        </authorList>
    </citation>
    <scope>NUCLEOTIDE SEQUENCE</scope>
    <source>
        <strain evidence="2">R07B-5</strain>
    </source>
</reference>
<dbReference type="EMBL" id="JAODUO010000185">
    <property type="protein sequence ID" value="KAK2186906.1"/>
    <property type="molecule type" value="Genomic_DNA"/>
</dbReference>
<sequence>MIVDVSRKKSSPLSPLLIDGRTVEIVQHFKFLGSTISNNLIWEIHIDTVVKKAQQRLYFLRRLRSFGLTTQIMLTFYRAAIESVLTFSLTVWFGSVTVKEKVRLNRVVKTASRIMGRELPSLESLYQQRLSGRAVLISHDSSHPAHVLFDPLPVA</sequence>
<protein>
    <recommendedName>
        <fullName evidence="1">Alkylated DNA repair protein AlkB homologue 8 N-terminal domain-containing protein</fullName>
    </recommendedName>
</protein>
<dbReference type="Proteomes" id="UP001209878">
    <property type="component" value="Unassembled WGS sequence"/>
</dbReference>
<gene>
    <name evidence="2" type="ORF">NP493_185g06015</name>
</gene>
<dbReference type="GO" id="GO:0016706">
    <property type="term" value="F:2-oxoglutarate-dependent dioxygenase activity"/>
    <property type="evidence" value="ECO:0007669"/>
    <property type="project" value="InterPro"/>
</dbReference>
<dbReference type="GO" id="GO:0008168">
    <property type="term" value="F:methyltransferase activity"/>
    <property type="evidence" value="ECO:0007669"/>
    <property type="project" value="InterPro"/>
</dbReference>
<feature type="domain" description="Alkylated DNA repair protein AlkB homologue 8 N-terminal" evidence="1">
    <location>
        <begin position="42"/>
        <end position="83"/>
    </location>
</feature>
<name>A0AAD9UF07_RIDPI</name>
<organism evidence="2 3">
    <name type="scientific">Ridgeia piscesae</name>
    <name type="common">Tubeworm</name>
    <dbReference type="NCBI Taxonomy" id="27915"/>
    <lineage>
        <taxon>Eukaryota</taxon>
        <taxon>Metazoa</taxon>
        <taxon>Spiralia</taxon>
        <taxon>Lophotrochozoa</taxon>
        <taxon>Annelida</taxon>
        <taxon>Polychaeta</taxon>
        <taxon>Sedentaria</taxon>
        <taxon>Canalipalpata</taxon>
        <taxon>Sabellida</taxon>
        <taxon>Siboglinidae</taxon>
        <taxon>Ridgeia</taxon>
    </lineage>
</organism>
<keyword evidence="3" id="KW-1185">Reference proteome</keyword>